<protein>
    <submittedName>
        <fullName evidence="4">Membrane protein</fullName>
    </submittedName>
</protein>
<dbReference type="EMBL" id="JGYN01000003">
    <property type="protein sequence ID" value="KFI53108.1"/>
    <property type="molecule type" value="Genomic_DNA"/>
</dbReference>
<feature type="region of interest" description="Disordered" evidence="1">
    <location>
        <begin position="117"/>
        <end position="155"/>
    </location>
</feature>
<reference evidence="4 5" key="1">
    <citation type="submission" date="2014-03" db="EMBL/GenBank/DDBJ databases">
        <title>Genomics of Bifidobacteria.</title>
        <authorList>
            <person name="Ventura M."/>
            <person name="Milani C."/>
            <person name="Lugli G.A."/>
        </authorList>
    </citation>
    <scope>NUCLEOTIDE SEQUENCE [LARGE SCALE GENOMIC DNA]</scope>
    <source>
        <strain evidence="4 5">DSM 23969</strain>
    </source>
</reference>
<keyword evidence="2" id="KW-0472">Membrane</keyword>
<sequence length="361" mass="37945">MSRFTESSRETRSSDMAGGRQTSFPGKAGNAKRTGNADTPDNPGPVPAGGADRRESHGAFGPGIALVRRFAGRFSREPKYVIRRVIAAALIVVFIAAVVWSTVVAGGTLERVRAQSGALSSQSADATANRKSSKQPGTSSSGSNAGSGKSQAAAKADPQAADIAATLKSDASAKPLSDAERNTILQDAQSTAASSGNTPQTFTYCLETKGDVGSTTAFANTVFRTLNNAKGWPRAGATFERLDGDDCANADMTLILSEAQYMSGFSAGCSDAYSCRVDNQVIINLDRWNGGAEDWLKSGGTLARYREMVVNHEVGHRLGHYDNETACAGSGQPAPLMLQQSMHLDGCTPNEWPLDGELWIG</sequence>
<accession>A0A087A2V8</accession>
<keyword evidence="5" id="KW-1185">Reference proteome</keyword>
<dbReference type="SUPFAM" id="SSF55486">
    <property type="entry name" value="Metalloproteases ('zincins'), catalytic domain"/>
    <property type="match status" value="1"/>
</dbReference>
<name>A0A087A2V8_9BIFI</name>
<dbReference type="Proteomes" id="UP000029108">
    <property type="component" value="Unassembled WGS sequence"/>
</dbReference>
<dbReference type="STRING" id="1437608.GCA_000771645_01960"/>
<keyword evidence="2" id="KW-1133">Transmembrane helix</keyword>
<dbReference type="eggNOG" id="COG5479">
    <property type="taxonomic scope" value="Bacteria"/>
</dbReference>
<evidence type="ECO:0000313" key="4">
    <source>
        <dbReference type="EMBL" id="KFI53108.1"/>
    </source>
</evidence>
<dbReference type="RefSeq" id="WP_238548395.1">
    <property type="nucleotide sequence ID" value="NZ_JDUU01000038.1"/>
</dbReference>
<dbReference type="Pfam" id="PF11350">
    <property type="entry name" value="DUF3152"/>
    <property type="match status" value="1"/>
</dbReference>
<feature type="compositionally biased region" description="Basic and acidic residues" evidence="1">
    <location>
        <begin position="1"/>
        <end position="13"/>
    </location>
</feature>
<evidence type="ECO:0000313" key="5">
    <source>
        <dbReference type="Proteomes" id="UP000029108"/>
    </source>
</evidence>
<feature type="compositionally biased region" description="Low complexity" evidence="1">
    <location>
        <begin position="134"/>
        <end position="155"/>
    </location>
</feature>
<evidence type="ECO:0000256" key="1">
    <source>
        <dbReference type="SAM" id="MobiDB-lite"/>
    </source>
</evidence>
<evidence type="ECO:0000259" key="3">
    <source>
        <dbReference type="Pfam" id="PF11350"/>
    </source>
</evidence>
<comment type="caution">
    <text evidence="4">The sequence shown here is derived from an EMBL/GenBank/DDBJ whole genome shotgun (WGS) entry which is preliminary data.</text>
</comment>
<feature type="compositionally biased region" description="Polar residues" evidence="1">
    <location>
        <begin position="117"/>
        <end position="130"/>
    </location>
</feature>
<feature type="region of interest" description="Disordered" evidence="1">
    <location>
        <begin position="1"/>
        <end position="59"/>
    </location>
</feature>
<gene>
    <name evidence="4" type="ORF">BBIA_1085</name>
</gene>
<proteinExistence type="predicted"/>
<organism evidence="4 5">
    <name type="scientific">Bifidobacterium biavatii DSM 23969</name>
    <dbReference type="NCBI Taxonomy" id="1437608"/>
    <lineage>
        <taxon>Bacteria</taxon>
        <taxon>Bacillati</taxon>
        <taxon>Actinomycetota</taxon>
        <taxon>Actinomycetes</taxon>
        <taxon>Bifidobacteriales</taxon>
        <taxon>Bifidobacteriaceae</taxon>
        <taxon>Bifidobacterium</taxon>
    </lineage>
</organism>
<dbReference type="AlphaFoldDB" id="A0A087A2V8"/>
<evidence type="ECO:0000256" key="2">
    <source>
        <dbReference type="SAM" id="Phobius"/>
    </source>
</evidence>
<dbReference type="InterPro" id="IPR022603">
    <property type="entry name" value="DUF3152"/>
</dbReference>
<feature type="domain" description="DUF3152" evidence="3">
    <location>
        <begin position="191"/>
        <end position="345"/>
    </location>
</feature>
<keyword evidence="2" id="KW-0812">Transmembrane</keyword>
<feature type="transmembrane region" description="Helical" evidence="2">
    <location>
        <begin position="85"/>
        <end position="106"/>
    </location>
</feature>